<dbReference type="RefSeq" id="WP_082389791.1">
    <property type="nucleotide sequence ID" value="NZ_LGCL01000004.1"/>
</dbReference>
<dbReference type="AlphaFoldDB" id="A0A0P6XCE6"/>
<evidence type="ECO:0000256" key="1">
    <source>
        <dbReference type="SAM" id="MobiDB-lite"/>
    </source>
</evidence>
<gene>
    <name evidence="3" type="ORF">ADN00_01660</name>
</gene>
<proteinExistence type="predicted"/>
<dbReference type="STRING" id="1134406.ADN00_01660"/>
<dbReference type="InterPro" id="IPR000801">
    <property type="entry name" value="Esterase-like"/>
</dbReference>
<evidence type="ECO:0000313" key="3">
    <source>
        <dbReference type="EMBL" id="KPL80575.1"/>
    </source>
</evidence>
<comment type="caution">
    <text evidence="3">The sequence shown here is derived from an EMBL/GenBank/DDBJ whole genome shotgun (WGS) entry which is preliminary data.</text>
</comment>
<organism evidence="3 4">
    <name type="scientific">Ornatilinea apprima</name>
    <dbReference type="NCBI Taxonomy" id="1134406"/>
    <lineage>
        <taxon>Bacteria</taxon>
        <taxon>Bacillati</taxon>
        <taxon>Chloroflexota</taxon>
        <taxon>Anaerolineae</taxon>
        <taxon>Anaerolineales</taxon>
        <taxon>Anaerolineaceae</taxon>
        <taxon>Ornatilinea</taxon>
    </lineage>
</organism>
<feature type="signal peptide" evidence="2">
    <location>
        <begin position="1"/>
        <end position="35"/>
    </location>
</feature>
<keyword evidence="4" id="KW-1185">Reference proteome</keyword>
<feature type="region of interest" description="Disordered" evidence="1">
    <location>
        <begin position="56"/>
        <end position="83"/>
    </location>
</feature>
<dbReference type="InterPro" id="IPR029058">
    <property type="entry name" value="AB_hydrolase_fold"/>
</dbReference>
<dbReference type="EMBL" id="LGCL01000004">
    <property type="protein sequence ID" value="KPL80575.1"/>
    <property type="molecule type" value="Genomic_DNA"/>
</dbReference>
<evidence type="ECO:0000256" key="2">
    <source>
        <dbReference type="SAM" id="SignalP"/>
    </source>
</evidence>
<evidence type="ECO:0008006" key="5">
    <source>
        <dbReference type="Google" id="ProtNLM"/>
    </source>
</evidence>
<dbReference type="OrthoDB" id="9777383at2"/>
<evidence type="ECO:0000313" key="4">
    <source>
        <dbReference type="Proteomes" id="UP000050417"/>
    </source>
</evidence>
<dbReference type="PANTHER" id="PTHR48098">
    <property type="entry name" value="ENTEROCHELIN ESTERASE-RELATED"/>
    <property type="match status" value="1"/>
</dbReference>
<dbReference type="SUPFAM" id="SSF53474">
    <property type="entry name" value="alpha/beta-Hydrolases"/>
    <property type="match status" value="1"/>
</dbReference>
<dbReference type="Proteomes" id="UP000050417">
    <property type="component" value="Unassembled WGS sequence"/>
</dbReference>
<dbReference type="Gene3D" id="3.40.50.1820">
    <property type="entry name" value="alpha/beta hydrolase"/>
    <property type="match status" value="1"/>
</dbReference>
<sequence>MRQTSRKPFTRRNIALFLVSLAAVSLLSACRPPFAPRVIFARPAVLTQTASATLPVDTATPVPPTATPSPIPATPTPVGCQEPNGRVETRVFETELFPKPITVNLYLPPCYDPTAETPYPLVILLHGQSYTHEQWLDLNLPQAADHLITSKQAAPFIVAMPREEYYLQDYLDSKYGSALIQGLLPWLSAEANACGEARCRAIGGISRGAGWAALLAFENPGTVSAVGAHSIPNPPFSDYRLFYLLGLTPEGQVPRVYVDTGTSDRYFSGAQRFVRLLEEYEIDHLWLQADGAHNNEYWAAHMPEYMAWYAAQIAPPQ</sequence>
<keyword evidence="2" id="KW-0732">Signal</keyword>
<feature type="compositionally biased region" description="Pro residues" evidence="1">
    <location>
        <begin position="61"/>
        <end position="75"/>
    </location>
</feature>
<feature type="chain" id="PRO_5006132978" description="Esterase" evidence="2">
    <location>
        <begin position="36"/>
        <end position="317"/>
    </location>
</feature>
<dbReference type="InterPro" id="IPR050583">
    <property type="entry name" value="Mycobacterial_A85_antigen"/>
</dbReference>
<reference evidence="3 4" key="1">
    <citation type="submission" date="2015-07" db="EMBL/GenBank/DDBJ databases">
        <title>Genome sequence of Ornatilinea apprima DSM 23815.</title>
        <authorList>
            <person name="Hemp J."/>
            <person name="Ward L.M."/>
            <person name="Pace L.A."/>
            <person name="Fischer W.W."/>
        </authorList>
    </citation>
    <scope>NUCLEOTIDE SEQUENCE [LARGE SCALE GENOMIC DNA]</scope>
    <source>
        <strain evidence="3 4">P3M-1</strain>
    </source>
</reference>
<protein>
    <recommendedName>
        <fullName evidence="5">Esterase</fullName>
    </recommendedName>
</protein>
<name>A0A0P6XCE6_9CHLR</name>
<accession>A0A0P6XCE6</accession>
<dbReference type="Pfam" id="PF00756">
    <property type="entry name" value="Esterase"/>
    <property type="match status" value="1"/>
</dbReference>
<dbReference type="PROSITE" id="PS51257">
    <property type="entry name" value="PROKAR_LIPOPROTEIN"/>
    <property type="match status" value="1"/>
</dbReference>